<accession>A0A4U0HBX0</accession>
<comment type="caution">
    <text evidence="2">The sequence shown here is derived from an EMBL/GenBank/DDBJ whole genome shotgun (WGS) entry which is preliminary data.</text>
</comment>
<evidence type="ECO:0000313" key="2">
    <source>
        <dbReference type="EMBL" id="TJY68102.1"/>
    </source>
</evidence>
<dbReference type="SUPFAM" id="SSF50249">
    <property type="entry name" value="Nucleic acid-binding proteins"/>
    <property type="match status" value="1"/>
</dbReference>
<gene>
    <name evidence="2" type="ORF">FAZ19_02240</name>
</gene>
<dbReference type="EMBL" id="SUKA01000001">
    <property type="protein sequence ID" value="TJY68102.1"/>
    <property type="molecule type" value="Genomic_DNA"/>
</dbReference>
<keyword evidence="3" id="KW-1185">Reference proteome</keyword>
<evidence type="ECO:0000313" key="3">
    <source>
        <dbReference type="Proteomes" id="UP000309872"/>
    </source>
</evidence>
<protein>
    <recommendedName>
        <fullName evidence="1">CSD domain-containing protein</fullName>
    </recommendedName>
</protein>
<reference evidence="2 3" key="1">
    <citation type="submission" date="2019-04" db="EMBL/GenBank/DDBJ databases">
        <title>Sphingobacterium olei sp. nov., isolated from oil-contaminated soil.</title>
        <authorList>
            <person name="Liu B."/>
        </authorList>
    </citation>
    <scope>NUCLEOTIDE SEQUENCE [LARGE SCALE GENOMIC DNA]</scope>
    <source>
        <strain evidence="2 3">Y3L14</strain>
    </source>
</reference>
<dbReference type="Pfam" id="PF00313">
    <property type="entry name" value="CSD"/>
    <property type="match status" value="1"/>
</dbReference>
<dbReference type="InterPro" id="IPR002059">
    <property type="entry name" value="CSP_DNA-bd"/>
</dbReference>
<dbReference type="RefSeq" id="WP_136818971.1">
    <property type="nucleotide sequence ID" value="NZ_BMJX01000001.1"/>
</dbReference>
<dbReference type="InterPro" id="IPR012340">
    <property type="entry name" value="NA-bd_OB-fold"/>
</dbReference>
<dbReference type="Proteomes" id="UP000309872">
    <property type="component" value="Unassembled WGS sequence"/>
</dbReference>
<feature type="domain" description="CSD" evidence="1">
    <location>
        <begin position="4"/>
        <end position="57"/>
    </location>
</feature>
<name>A0A4U0HBX0_9SPHI</name>
<dbReference type="GO" id="GO:0003676">
    <property type="term" value="F:nucleic acid binding"/>
    <property type="evidence" value="ECO:0007669"/>
    <property type="project" value="InterPro"/>
</dbReference>
<evidence type="ECO:0000259" key="1">
    <source>
        <dbReference type="Pfam" id="PF00313"/>
    </source>
</evidence>
<organism evidence="2 3">
    <name type="scientific">Sphingobacterium alkalisoli</name>
    <dbReference type="NCBI Taxonomy" id="1874115"/>
    <lineage>
        <taxon>Bacteria</taxon>
        <taxon>Pseudomonadati</taxon>
        <taxon>Bacteroidota</taxon>
        <taxon>Sphingobacteriia</taxon>
        <taxon>Sphingobacteriales</taxon>
        <taxon>Sphingobacteriaceae</taxon>
        <taxon>Sphingobacterium</taxon>
    </lineage>
</organism>
<dbReference type="AlphaFoldDB" id="A0A4U0HBX0"/>
<dbReference type="OrthoDB" id="9805039at2"/>
<proteinExistence type="predicted"/>
<dbReference type="Gene3D" id="2.40.50.140">
    <property type="entry name" value="Nucleic acid-binding proteins"/>
    <property type="match status" value="1"/>
</dbReference>
<sequence>MILGAINWFNNEKGFGTIQTVCSGSVFLHINSFYRKPLGELKRKQIVAFKKKTTTDQGESRATGCKLLETAADFGILMTLLGEDTLVDMRAPVTRNNTPDPDDQYYCLLKHGTLQLFDNRPERSFIDTVLHYFDKQLDEAKFIQFCTYLEQIAIPLIKTDDREMLEQTLYCHFYANLTAGILFQAWKHNAFRYIAYTEGMDYEIPEEIIAARRNELDESEWNRIRLYSYGANFLPST</sequence>